<organism evidence="2 3">
    <name type="scientific">Delitschia confertaspora ATCC 74209</name>
    <dbReference type="NCBI Taxonomy" id="1513339"/>
    <lineage>
        <taxon>Eukaryota</taxon>
        <taxon>Fungi</taxon>
        <taxon>Dikarya</taxon>
        <taxon>Ascomycota</taxon>
        <taxon>Pezizomycotina</taxon>
        <taxon>Dothideomycetes</taxon>
        <taxon>Pleosporomycetidae</taxon>
        <taxon>Pleosporales</taxon>
        <taxon>Delitschiaceae</taxon>
        <taxon>Delitschia</taxon>
    </lineage>
</organism>
<evidence type="ECO:0000313" key="3">
    <source>
        <dbReference type="Proteomes" id="UP000799536"/>
    </source>
</evidence>
<sequence length="302" mass="34475">MDSYSSPGVLSDANEDAPEDAPEKVPGIAGSHDHRSEGYGDSDAPEHTHGYEDSDADLDEMEPRRPPHKGHRPMHSDPPSPSWDERYPHLLSSIPAADYEGPEPVTPLPREVAGTRMVGEEANRPGAFRFLDLPPELRHHIYDRYIPHRWFNALPLADNPEYLTPELCMISRELGLDSNGVVCGGGYYFWDLEMNPRNYDTIPREFQPGVTKLMVRDYRDAKDIIRYGLEKLAQFYISLALVCGFAAADQIGAFVTFEENGKLAPYAMFVLFKREWDPDSDHEHPYHAWVALRKSWFRRDFD</sequence>
<name>A0A9P4MTJ2_9PLEO</name>
<dbReference type="Proteomes" id="UP000799536">
    <property type="component" value="Unassembled WGS sequence"/>
</dbReference>
<dbReference type="AlphaFoldDB" id="A0A9P4MTJ2"/>
<evidence type="ECO:0000256" key="1">
    <source>
        <dbReference type="SAM" id="MobiDB-lite"/>
    </source>
</evidence>
<evidence type="ECO:0000313" key="2">
    <source>
        <dbReference type="EMBL" id="KAF2202596.1"/>
    </source>
</evidence>
<gene>
    <name evidence="2" type="ORF">GQ43DRAFT_470763</name>
</gene>
<proteinExistence type="predicted"/>
<feature type="region of interest" description="Disordered" evidence="1">
    <location>
        <begin position="1"/>
        <end position="87"/>
    </location>
</feature>
<dbReference type="EMBL" id="ML993931">
    <property type="protein sequence ID" value="KAF2202596.1"/>
    <property type="molecule type" value="Genomic_DNA"/>
</dbReference>
<protein>
    <submittedName>
        <fullName evidence="2">Uncharacterized protein</fullName>
    </submittedName>
</protein>
<feature type="compositionally biased region" description="Basic and acidic residues" evidence="1">
    <location>
        <begin position="31"/>
        <end position="52"/>
    </location>
</feature>
<keyword evidence="3" id="KW-1185">Reference proteome</keyword>
<comment type="caution">
    <text evidence="2">The sequence shown here is derived from an EMBL/GenBank/DDBJ whole genome shotgun (WGS) entry which is preliminary data.</text>
</comment>
<reference evidence="2" key="1">
    <citation type="journal article" date="2020" name="Stud. Mycol.">
        <title>101 Dothideomycetes genomes: a test case for predicting lifestyles and emergence of pathogens.</title>
        <authorList>
            <person name="Haridas S."/>
            <person name="Albert R."/>
            <person name="Binder M."/>
            <person name="Bloem J."/>
            <person name="Labutti K."/>
            <person name="Salamov A."/>
            <person name="Andreopoulos B."/>
            <person name="Baker S."/>
            <person name="Barry K."/>
            <person name="Bills G."/>
            <person name="Bluhm B."/>
            <person name="Cannon C."/>
            <person name="Castanera R."/>
            <person name="Culley D."/>
            <person name="Daum C."/>
            <person name="Ezra D."/>
            <person name="Gonzalez J."/>
            <person name="Henrissat B."/>
            <person name="Kuo A."/>
            <person name="Liang C."/>
            <person name="Lipzen A."/>
            <person name="Lutzoni F."/>
            <person name="Magnuson J."/>
            <person name="Mondo S."/>
            <person name="Nolan M."/>
            <person name="Ohm R."/>
            <person name="Pangilinan J."/>
            <person name="Park H.-J."/>
            <person name="Ramirez L."/>
            <person name="Alfaro M."/>
            <person name="Sun H."/>
            <person name="Tritt A."/>
            <person name="Yoshinaga Y."/>
            <person name="Zwiers L.-H."/>
            <person name="Turgeon B."/>
            <person name="Goodwin S."/>
            <person name="Spatafora J."/>
            <person name="Crous P."/>
            <person name="Grigoriev I."/>
        </authorList>
    </citation>
    <scope>NUCLEOTIDE SEQUENCE</scope>
    <source>
        <strain evidence="2">ATCC 74209</strain>
    </source>
</reference>
<accession>A0A9P4MTJ2</accession>